<keyword evidence="4" id="KW-1185">Reference proteome</keyword>
<proteinExistence type="predicted"/>
<sequence>MPPFALHPQLIADCHVLGRLPATHLLLHRNGVVPWFILVPETDLANLLDLPTTHRDAVLADCTRVSDALRTLGYPRINVAWIGNLVPQLHIHVIGRRPGDACWPRPVWGHLEERRDWAESEIAALRGAVLDE</sequence>
<gene>
    <name evidence="3" type="ORF">GJ668_09585</name>
</gene>
<dbReference type="Pfam" id="PF01230">
    <property type="entry name" value="HIT"/>
    <property type="match status" value="1"/>
</dbReference>
<dbReference type="Proteomes" id="UP000434044">
    <property type="component" value="Unassembled WGS sequence"/>
</dbReference>
<dbReference type="Gene3D" id="3.30.428.10">
    <property type="entry name" value="HIT-like"/>
    <property type="match status" value="1"/>
</dbReference>
<dbReference type="OrthoDB" id="9799145at2"/>
<evidence type="ECO:0000256" key="1">
    <source>
        <dbReference type="PROSITE-ProRule" id="PRU00464"/>
    </source>
</evidence>
<dbReference type="GO" id="GO:0003824">
    <property type="term" value="F:catalytic activity"/>
    <property type="evidence" value="ECO:0007669"/>
    <property type="project" value="InterPro"/>
</dbReference>
<dbReference type="InterPro" id="IPR026026">
    <property type="entry name" value="HIT_Hint"/>
</dbReference>
<dbReference type="InterPro" id="IPR036265">
    <property type="entry name" value="HIT-like_sf"/>
</dbReference>
<protein>
    <submittedName>
        <fullName evidence="3">HIT domain-containing protein</fullName>
    </submittedName>
</protein>
<dbReference type="PIRSF" id="PIRSF000714">
    <property type="entry name" value="HIT"/>
    <property type="match status" value="1"/>
</dbReference>
<dbReference type="PROSITE" id="PS51084">
    <property type="entry name" value="HIT_2"/>
    <property type="match status" value="1"/>
</dbReference>
<evidence type="ECO:0000259" key="2">
    <source>
        <dbReference type="PROSITE" id="PS51084"/>
    </source>
</evidence>
<evidence type="ECO:0000313" key="3">
    <source>
        <dbReference type="EMBL" id="MTW21348.1"/>
    </source>
</evidence>
<dbReference type="EMBL" id="WNKT01000017">
    <property type="protein sequence ID" value="MTW21348.1"/>
    <property type="molecule type" value="Genomic_DNA"/>
</dbReference>
<feature type="domain" description="HIT" evidence="2">
    <location>
        <begin position="37"/>
        <end position="103"/>
    </location>
</feature>
<dbReference type="SUPFAM" id="SSF54197">
    <property type="entry name" value="HIT-like"/>
    <property type="match status" value="1"/>
</dbReference>
<comment type="caution">
    <text evidence="1">Lacks conserved residue(s) required for the propagation of feature annotation.</text>
</comment>
<reference evidence="3 4" key="1">
    <citation type="submission" date="2019-11" db="EMBL/GenBank/DDBJ databases">
        <title>Whole-genome sequence of the anaerobic purple sulfur bacterium Allochromatium palmeri DSM 15591.</title>
        <authorList>
            <person name="Kyndt J.A."/>
            <person name="Meyer T.E."/>
        </authorList>
    </citation>
    <scope>NUCLEOTIDE SEQUENCE [LARGE SCALE GENOMIC DNA]</scope>
    <source>
        <strain evidence="3 4">DSM 15591</strain>
    </source>
</reference>
<comment type="caution">
    <text evidence="3">The sequence shown here is derived from an EMBL/GenBank/DDBJ whole genome shotgun (WGS) entry which is preliminary data.</text>
</comment>
<evidence type="ECO:0000313" key="4">
    <source>
        <dbReference type="Proteomes" id="UP000434044"/>
    </source>
</evidence>
<accession>A0A6N8EDG4</accession>
<dbReference type="RefSeq" id="WP_155449935.1">
    <property type="nucleotide sequence ID" value="NZ_WNKT01000017.1"/>
</dbReference>
<dbReference type="InterPro" id="IPR011146">
    <property type="entry name" value="HIT-like"/>
</dbReference>
<dbReference type="AlphaFoldDB" id="A0A6N8EDG4"/>
<name>A0A6N8EDG4_9GAMM</name>
<organism evidence="3 4">
    <name type="scientific">Allochromatium palmeri</name>
    <dbReference type="NCBI Taxonomy" id="231048"/>
    <lineage>
        <taxon>Bacteria</taxon>
        <taxon>Pseudomonadati</taxon>
        <taxon>Pseudomonadota</taxon>
        <taxon>Gammaproteobacteria</taxon>
        <taxon>Chromatiales</taxon>
        <taxon>Chromatiaceae</taxon>
        <taxon>Allochromatium</taxon>
    </lineage>
</organism>